<dbReference type="GO" id="GO:0008810">
    <property type="term" value="F:cellulase activity"/>
    <property type="evidence" value="ECO:0007669"/>
    <property type="project" value="UniProtKB-EC"/>
</dbReference>
<evidence type="ECO:0000313" key="10">
    <source>
        <dbReference type="EMBL" id="TDN85542.1"/>
    </source>
</evidence>
<evidence type="ECO:0000256" key="2">
    <source>
        <dbReference type="ARBA" id="ARBA00022801"/>
    </source>
</evidence>
<evidence type="ECO:0000259" key="8">
    <source>
        <dbReference type="Pfam" id="PF00759"/>
    </source>
</evidence>
<keyword evidence="7" id="KW-0136">Cellulose degradation</keyword>
<dbReference type="InterPro" id="IPR001701">
    <property type="entry name" value="Glyco_hydro_9"/>
</dbReference>
<dbReference type="InterPro" id="IPR014756">
    <property type="entry name" value="Ig_E-set"/>
</dbReference>
<feature type="chain" id="PRO_5020968850" description="Endoglucanase" evidence="7">
    <location>
        <begin position="22"/>
        <end position="611"/>
    </location>
</feature>
<dbReference type="Pfam" id="PF00759">
    <property type="entry name" value="Glyco_hydro_9"/>
    <property type="match status" value="1"/>
</dbReference>
<dbReference type="InterPro" id="IPR012341">
    <property type="entry name" value="6hp_glycosidase-like_sf"/>
</dbReference>
<protein>
    <recommendedName>
        <fullName evidence="7">Endoglucanase</fullName>
        <ecNumber evidence="7">3.2.1.4</ecNumber>
    </recommendedName>
</protein>
<evidence type="ECO:0000256" key="4">
    <source>
        <dbReference type="ARBA" id="ARBA00023295"/>
    </source>
</evidence>
<dbReference type="CDD" id="cd02850">
    <property type="entry name" value="E_set_Cellulase_N"/>
    <property type="match status" value="1"/>
</dbReference>
<dbReference type="Proteomes" id="UP000295493">
    <property type="component" value="Unassembled WGS sequence"/>
</dbReference>
<sequence length="611" mass="65594">MKVRRILLMPFAAALLTGAAAEEPSESPIRFNQIGFEPGAQKRFVVEARRTFRWSLRDAAGDVVAQGEATPQPDPESGEDVAAITIDTPLPAGRYAFVAGDSESRSVTVAAHPFRGLARDALGFFYQQRAGMPIERRYVQRADLARPAGHRNEVATCFSGRDQKGLVWPGCDREIDINGGWYDAGDRGKYVVNAGVSVWMLLDAYARSAAAGATPLTGDGIAAMPEAGNGIPDILDEARYELEWLLKMQLPDHSRVAVPDTAGNKVRMIDGSGLVYHKLADAHWAPMPIRVEDDHRPRYLYPPSTAATLNLAAVAAQAARIWRPIDPAFADRCLAAARRAFVAALAHPALFADDRFDGSGAYGDTDVSDEFFWAAAELAATTGERRYIDYIAASPFADRKAAGGISWGSTAPLGTITLATQDERLPETLVAAQRRAVLAAADRLVADDAAQGYRFPAAPGPTQWGSNGALLSNAVLLGTAYDLSGDGRYRRAVIDALDYVLGRNPLDRSYVTGYGARAMRNPHHRFWAHQLDPSFPLPPPGVVSGGPNSSAMVDPVAQRMRGSCAALTCWADDARAYALNEVAINWNAPLLWTAVFADATAGGAGSAVRPH</sequence>
<dbReference type="AlphaFoldDB" id="A0A4R6FUT6"/>
<keyword evidence="5 6" id="KW-0624">Polysaccharide degradation</keyword>
<dbReference type="GO" id="GO:0030245">
    <property type="term" value="P:cellulose catabolic process"/>
    <property type="evidence" value="ECO:0007669"/>
    <property type="project" value="UniProtKB-KW"/>
</dbReference>
<comment type="caution">
    <text evidence="10">The sequence shown here is derived from an EMBL/GenBank/DDBJ whole genome shotgun (WGS) entry which is preliminary data.</text>
</comment>
<evidence type="ECO:0000259" key="9">
    <source>
        <dbReference type="Pfam" id="PF02927"/>
    </source>
</evidence>
<evidence type="ECO:0000256" key="5">
    <source>
        <dbReference type="ARBA" id="ARBA00023326"/>
    </source>
</evidence>
<dbReference type="SUPFAM" id="SSF81296">
    <property type="entry name" value="E set domains"/>
    <property type="match status" value="1"/>
</dbReference>
<comment type="similarity">
    <text evidence="1 6 7">Belongs to the glycosyl hydrolase 9 (cellulase E) family.</text>
</comment>
<keyword evidence="2 6" id="KW-0378">Hydrolase</keyword>
<name>A0A4R6FUT6_9SPHN</name>
<evidence type="ECO:0000256" key="3">
    <source>
        <dbReference type="ARBA" id="ARBA00023277"/>
    </source>
</evidence>
<dbReference type="PANTHER" id="PTHR22298">
    <property type="entry name" value="ENDO-1,4-BETA-GLUCANASE"/>
    <property type="match status" value="1"/>
</dbReference>
<feature type="active site" evidence="6">
    <location>
        <position position="572"/>
    </location>
</feature>
<comment type="catalytic activity">
    <reaction evidence="7">
        <text>Endohydrolysis of (1-&gt;4)-beta-D-glucosidic linkages in cellulose, lichenin and cereal beta-D-glucans.</text>
        <dbReference type="EC" id="3.2.1.4"/>
    </reaction>
</comment>
<reference evidence="10 11" key="1">
    <citation type="submission" date="2019-03" db="EMBL/GenBank/DDBJ databases">
        <title>Genomic Encyclopedia of Type Strains, Phase IV (KMG-IV): sequencing the most valuable type-strain genomes for metagenomic binning, comparative biology and taxonomic classification.</title>
        <authorList>
            <person name="Goeker M."/>
        </authorList>
    </citation>
    <scope>NUCLEOTIDE SEQUENCE [LARGE SCALE GENOMIC DNA]</scope>
    <source>
        <strain evidence="10 11">DSM 25059</strain>
    </source>
</reference>
<keyword evidence="3 6" id="KW-0119">Carbohydrate metabolism</keyword>
<dbReference type="InterPro" id="IPR013783">
    <property type="entry name" value="Ig-like_fold"/>
</dbReference>
<evidence type="ECO:0000256" key="6">
    <source>
        <dbReference type="PROSITE-ProRule" id="PRU10060"/>
    </source>
</evidence>
<dbReference type="InterPro" id="IPR033126">
    <property type="entry name" value="Glyco_hydro_9_Asp/Glu_AS"/>
</dbReference>
<dbReference type="Gene3D" id="1.50.10.10">
    <property type="match status" value="1"/>
</dbReference>
<keyword evidence="11" id="KW-1185">Reference proteome</keyword>
<keyword evidence="7" id="KW-0732">Signal</keyword>
<proteinExistence type="inferred from homology"/>
<organism evidence="10 11">
    <name type="scientific">Stakelama pacifica</name>
    <dbReference type="NCBI Taxonomy" id="517720"/>
    <lineage>
        <taxon>Bacteria</taxon>
        <taxon>Pseudomonadati</taxon>
        <taxon>Pseudomonadota</taxon>
        <taxon>Alphaproteobacteria</taxon>
        <taxon>Sphingomonadales</taxon>
        <taxon>Sphingomonadaceae</taxon>
        <taxon>Stakelama</taxon>
    </lineage>
</organism>
<feature type="signal peptide" evidence="7">
    <location>
        <begin position="1"/>
        <end position="21"/>
    </location>
</feature>
<feature type="domain" description="Glycoside hydrolase family 9" evidence="8">
    <location>
        <begin position="116"/>
        <end position="593"/>
    </location>
</feature>
<dbReference type="InterPro" id="IPR008928">
    <property type="entry name" value="6-hairpin_glycosidase_sf"/>
</dbReference>
<evidence type="ECO:0000313" key="11">
    <source>
        <dbReference type="Proteomes" id="UP000295493"/>
    </source>
</evidence>
<evidence type="ECO:0000256" key="7">
    <source>
        <dbReference type="RuleBase" id="RU361166"/>
    </source>
</evidence>
<dbReference type="InterPro" id="IPR004197">
    <property type="entry name" value="Cellulase_Ig-like"/>
</dbReference>
<accession>A0A4R6FUT6</accession>
<dbReference type="EMBL" id="SNWD01000002">
    <property type="protein sequence ID" value="TDN85542.1"/>
    <property type="molecule type" value="Genomic_DNA"/>
</dbReference>
<keyword evidence="4 6" id="KW-0326">Glycosidase</keyword>
<evidence type="ECO:0000256" key="1">
    <source>
        <dbReference type="ARBA" id="ARBA00007072"/>
    </source>
</evidence>
<feature type="active site" evidence="6">
    <location>
        <position position="581"/>
    </location>
</feature>
<dbReference type="Gene3D" id="2.60.40.10">
    <property type="entry name" value="Immunoglobulins"/>
    <property type="match status" value="1"/>
</dbReference>
<dbReference type="RefSeq" id="WP_229668100.1">
    <property type="nucleotide sequence ID" value="NZ_BMLU01000002.1"/>
</dbReference>
<gene>
    <name evidence="10" type="ORF">EV664_102249</name>
</gene>
<dbReference type="Pfam" id="PF02927">
    <property type="entry name" value="CelD_N"/>
    <property type="match status" value="1"/>
</dbReference>
<dbReference type="PROSITE" id="PS00698">
    <property type="entry name" value="GH9_3"/>
    <property type="match status" value="1"/>
</dbReference>
<feature type="domain" description="Cellulase Ig-like" evidence="9">
    <location>
        <begin position="26"/>
        <end position="103"/>
    </location>
</feature>
<dbReference type="SUPFAM" id="SSF48208">
    <property type="entry name" value="Six-hairpin glycosidases"/>
    <property type="match status" value="1"/>
</dbReference>
<dbReference type="EC" id="3.2.1.4" evidence="7"/>